<reference evidence="1" key="1">
    <citation type="submission" date="2021-02" db="EMBL/GenBank/DDBJ databases">
        <authorList>
            <consortium name="DOE Joint Genome Institute"/>
            <person name="Ahrendt S."/>
            <person name="Looney B.P."/>
            <person name="Miyauchi S."/>
            <person name="Morin E."/>
            <person name="Drula E."/>
            <person name="Courty P.E."/>
            <person name="Chicoki N."/>
            <person name="Fauchery L."/>
            <person name="Kohler A."/>
            <person name="Kuo A."/>
            <person name="Labutti K."/>
            <person name="Pangilinan J."/>
            <person name="Lipzen A."/>
            <person name="Riley R."/>
            <person name="Andreopoulos W."/>
            <person name="He G."/>
            <person name="Johnson J."/>
            <person name="Barry K.W."/>
            <person name="Grigoriev I.V."/>
            <person name="Nagy L."/>
            <person name="Hibbett D."/>
            <person name="Henrissat B."/>
            <person name="Matheny P.B."/>
            <person name="Labbe J."/>
            <person name="Martin F."/>
        </authorList>
    </citation>
    <scope>NUCLEOTIDE SEQUENCE</scope>
    <source>
        <strain evidence="1">FP105234-sp</strain>
    </source>
</reference>
<accession>A0ACB8RC43</accession>
<proteinExistence type="predicted"/>
<reference evidence="1" key="2">
    <citation type="journal article" date="2022" name="New Phytol.">
        <title>Evolutionary transition to the ectomycorrhizal habit in the genomes of a hyperdiverse lineage of mushroom-forming fungi.</title>
        <authorList>
            <person name="Looney B."/>
            <person name="Miyauchi S."/>
            <person name="Morin E."/>
            <person name="Drula E."/>
            <person name="Courty P.E."/>
            <person name="Kohler A."/>
            <person name="Kuo A."/>
            <person name="LaButti K."/>
            <person name="Pangilinan J."/>
            <person name="Lipzen A."/>
            <person name="Riley R."/>
            <person name="Andreopoulos W."/>
            <person name="He G."/>
            <person name="Johnson J."/>
            <person name="Nolan M."/>
            <person name="Tritt A."/>
            <person name="Barry K.W."/>
            <person name="Grigoriev I.V."/>
            <person name="Nagy L.G."/>
            <person name="Hibbett D."/>
            <person name="Henrissat B."/>
            <person name="Matheny P.B."/>
            <person name="Labbe J."/>
            <person name="Martin F.M."/>
        </authorList>
    </citation>
    <scope>NUCLEOTIDE SEQUENCE</scope>
    <source>
        <strain evidence="1">FP105234-sp</strain>
    </source>
</reference>
<protein>
    <submittedName>
        <fullName evidence="1">Uncharacterized protein</fullName>
    </submittedName>
</protein>
<keyword evidence="2" id="KW-1185">Reference proteome</keyword>
<evidence type="ECO:0000313" key="1">
    <source>
        <dbReference type="EMBL" id="KAI0041432.1"/>
    </source>
</evidence>
<dbReference type="Proteomes" id="UP000814033">
    <property type="component" value="Unassembled WGS sequence"/>
</dbReference>
<sequence length="191" mass="20558">MASDSASTARPARLIVSCFQTAAPPAASRAPPCAGTRSCPPPAAPLPGRVLPHPRAAARHAPRAQRVRPFSSTRRCPSKAFSAPARLHMAASPPRCQFRPYLRGHLRARQRPRRMTRSPPPAQTLAAGKVRAHPAGPAARCRAHADPLQCRPRQHLFCAPQRWVHVMARCAHADRTAIKVGTDCVRGSAGP</sequence>
<name>A0ACB8RC43_9AGAM</name>
<comment type="caution">
    <text evidence="1">The sequence shown here is derived from an EMBL/GenBank/DDBJ whole genome shotgun (WGS) entry which is preliminary data.</text>
</comment>
<gene>
    <name evidence="1" type="ORF">FA95DRAFT_694472</name>
</gene>
<dbReference type="EMBL" id="MU276123">
    <property type="protein sequence ID" value="KAI0041432.1"/>
    <property type="molecule type" value="Genomic_DNA"/>
</dbReference>
<evidence type="ECO:0000313" key="2">
    <source>
        <dbReference type="Proteomes" id="UP000814033"/>
    </source>
</evidence>
<organism evidence="1 2">
    <name type="scientific">Auriscalpium vulgare</name>
    <dbReference type="NCBI Taxonomy" id="40419"/>
    <lineage>
        <taxon>Eukaryota</taxon>
        <taxon>Fungi</taxon>
        <taxon>Dikarya</taxon>
        <taxon>Basidiomycota</taxon>
        <taxon>Agaricomycotina</taxon>
        <taxon>Agaricomycetes</taxon>
        <taxon>Russulales</taxon>
        <taxon>Auriscalpiaceae</taxon>
        <taxon>Auriscalpium</taxon>
    </lineage>
</organism>